<dbReference type="InterPro" id="IPR036511">
    <property type="entry name" value="TGT-like_sf"/>
</dbReference>
<feature type="domain" description="DeoxyPurine in DNA protein A" evidence="1">
    <location>
        <begin position="59"/>
        <end position="292"/>
    </location>
</feature>
<accession>A0AAD8EUB7</accession>
<evidence type="ECO:0000313" key="2">
    <source>
        <dbReference type="EMBL" id="KAK0039501.1"/>
    </source>
</evidence>
<sequence length="312" mass="34783">MSDFKEVLGLPVAQCNAPYEDRGALTMRVGIPHRSGGLAAHAFRSGYQAMVSANAFYDRKRRAFRIPDATDLSEVDFALDSAGFMAIALWKAHGTQDGMAGVYPWSLSEYLAFATQVGASWYAAPDLCCEPEVAGSAHEIDYRVRATATLLEATLRQLWVWQNEVAKQCNARTVANMLPPPIPILQGWRPADYLRSLELTMQVWRRWEPWIAPPALIGIGSVCRRALHHRDHGLMAVLAELEGRLPEGARLHLFGVKGACLEEVRKLPWVGSIDSMAFDVGARRAALIEGKSNTIQHRAKEMTRWMIERRCA</sequence>
<proteinExistence type="predicted"/>
<keyword evidence="3" id="KW-1185">Reference proteome</keyword>
<dbReference type="Proteomes" id="UP001233172">
    <property type="component" value="Unassembled WGS sequence"/>
</dbReference>
<dbReference type="Pfam" id="PF23859">
    <property type="entry name" value="DpdA"/>
    <property type="match status" value="1"/>
</dbReference>
<evidence type="ECO:0000313" key="3">
    <source>
        <dbReference type="Proteomes" id="UP001233172"/>
    </source>
</evidence>
<comment type="caution">
    <text evidence="2">The sequence shown here is derived from an EMBL/GenBank/DDBJ whole genome shotgun (WGS) entry which is preliminary data.</text>
</comment>
<organism evidence="2 3">
    <name type="scientific">Biomphalaria pfeifferi</name>
    <name type="common">Bloodfluke planorb</name>
    <name type="synonym">Freshwater snail</name>
    <dbReference type="NCBI Taxonomy" id="112525"/>
    <lineage>
        <taxon>Eukaryota</taxon>
        <taxon>Metazoa</taxon>
        <taxon>Spiralia</taxon>
        <taxon>Lophotrochozoa</taxon>
        <taxon>Mollusca</taxon>
        <taxon>Gastropoda</taxon>
        <taxon>Heterobranchia</taxon>
        <taxon>Euthyneura</taxon>
        <taxon>Panpulmonata</taxon>
        <taxon>Hygrophila</taxon>
        <taxon>Lymnaeoidea</taxon>
        <taxon>Planorbidae</taxon>
        <taxon>Biomphalaria</taxon>
    </lineage>
</organism>
<dbReference type="AlphaFoldDB" id="A0AAD8EUB7"/>
<protein>
    <recommendedName>
        <fullName evidence="1">DeoxyPurine in DNA protein A domain-containing protein</fullName>
    </recommendedName>
</protein>
<dbReference type="GO" id="GO:0006400">
    <property type="term" value="P:tRNA modification"/>
    <property type="evidence" value="ECO:0007669"/>
    <property type="project" value="InterPro"/>
</dbReference>
<dbReference type="InterPro" id="IPR055645">
    <property type="entry name" value="DpdA"/>
</dbReference>
<reference evidence="2" key="2">
    <citation type="submission" date="2023-04" db="EMBL/GenBank/DDBJ databases">
        <authorList>
            <person name="Bu L."/>
            <person name="Lu L."/>
            <person name="Laidemitt M.R."/>
            <person name="Zhang S.M."/>
            <person name="Mutuku M."/>
            <person name="Mkoji G."/>
            <person name="Steinauer M."/>
            <person name="Loker E.S."/>
        </authorList>
    </citation>
    <scope>NUCLEOTIDE SEQUENCE</scope>
    <source>
        <strain evidence="2">KasaAsao</strain>
        <tissue evidence="2">Whole Snail</tissue>
    </source>
</reference>
<dbReference type="Gene3D" id="3.20.20.105">
    <property type="entry name" value="Queuine tRNA-ribosyltransferase-like"/>
    <property type="match status" value="1"/>
</dbReference>
<name>A0AAD8EUB7_BIOPF</name>
<dbReference type="EMBL" id="JASAOG010000445">
    <property type="protein sequence ID" value="KAK0039501.1"/>
    <property type="molecule type" value="Genomic_DNA"/>
</dbReference>
<evidence type="ECO:0000259" key="1">
    <source>
        <dbReference type="Pfam" id="PF23859"/>
    </source>
</evidence>
<gene>
    <name evidence="2" type="ORF">Bpfe_031088</name>
</gene>
<reference evidence="2" key="1">
    <citation type="journal article" date="2023" name="PLoS Negl. Trop. Dis.">
        <title>A genome sequence for Biomphalaria pfeifferi, the major vector snail for the human-infecting parasite Schistosoma mansoni.</title>
        <authorList>
            <person name="Bu L."/>
            <person name="Lu L."/>
            <person name="Laidemitt M.R."/>
            <person name="Zhang S.M."/>
            <person name="Mutuku M."/>
            <person name="Mkoji G."/>
            <person name="Steinauer M."/>
            <person name="Loker E.S."/>
        </authorList>
    </citation>
    <scope>NUCLEOTIDE SEQUENCE</scope>
    <source>
        <strain evidence="2">KasaAsao</strain>
    </source>
</reference>